<evidence type="ECO:0000313" key="4">
    <source>
        <dbReference type="Proteomes" id="UP000220353"/>
    </source>
</evidence>
<sequence length="401" mass="45186">MKEFRNAKHIALVIRQLGGRSGGAERIYCELANILIESGYRVTCLHFDTKDTPPFYPISPKAELINLYGKARTKKQQRAMLIQRLPFVSTSARNQASWDEKNDFFLSQLRDYFQFAKPALAISLMPPANTVALLAAAGTSVKVVATNHNVPKEDYESPHRWDPNPIDRKLRKEVLDYAAAIHVLFPSFGDWFPAHLKERVVAIPNYVSPEFAQRPKAQRDKLILAVGRLAEVKNYMQLVRSWATLANDFPDWTVTIYGTGPQQRELKDEIVKLGIAKSVVLGGHRSDLGREYARAAIFCHPAYFEGFGLSPAEALHMSVPVVSYADCLGVNQFVKDSYNGLAVERIGSEDTLAKALRRLMEDQSLRETLSKNGPQSVSEFTLDRYRSNWVNLIESVTERAN</sequence>
<dbReference type="Gene3D" id="3.40.50.2000">
    <property type="entry name" value="Glycogen Phosphorylase B"/>
    <property type="match status" value="2"/>
</dbReference>
<evidence type="ECO:0000259" key="1">
    <source>
        <dbReference type="Pfam" id="PF00534"/>
    </source>
</evidence>
<dbReference type="GO" id="GO:0016757">
    <property type="term" value="F:glycosyltransferase activity"/>
    <property type="evidence" value="ECO:0007669"/>
    <property type="project" value="InterPro"/>
</dbReference>
<reference evidence="3 4" key="1">
    <citation type="submission" date="2017-09" db="EMBL/GenBank/DDBJ databases">
        <title>Comparative genomics of rhizobia isolated from Phaseolus vulgaris in China.</title>
        <authorList>
            <person name="Tong W."/>
        </authorList>
    </citation>
    <scope>NUCLEOTIDE SEQUENCE [LARGE SCALE GENOMIC DNA]</scope>
    <source>
        <strain evidence="3 4">PCH1</strain>
    </source>
</reference>
<proteinExistence type="predicted"/>
<dbReference type="PANTHER" id="PTHR12526:SF627">
    <property type="entry name" value="D-RHAMNOSYLTRANSFERASE WBPZ"/>
    <property type="match status" value="1"/>
</dbReference>
<protein>
    <submittedName>
        <fullName evidence="3">Uncharacterized protein</fullName>
    </submittedName>
</protein>
<name>A0A2A6M6C5_RHIFR</name>
<dbReference type="InterPro" id="IPR028098">
    <property type="entry name" value="Glyco_trans_4-like_N"/>
</dbReference>
<dbReference type="Pfam" id="PF00534">
    <property type="entry name" value="Glycos_transf_1"/>
    <property type="match status" value="1"/>
</dbReference>
<dbReference type="EMBL" id="NWTC01000001">
    <property type="protein sequence ID" value="PDT50361.1"/>
    <property type="molecule type" value="Genomic_DNA"/>
</dbReference>
<comment type="caution">
    <text evidence="3">The sequence shown here is derived from an EMBL/GenBank/DDBJ whole genome shotgun (WGS) entry which is preliminary data.</text>
</comment>
<feature type="domain" description="Glycosyltransferase subfamily 4-like N-terminal" evidence="2">
    <location>
        <begin position="22"/>
        <end position="210"/>
    </location>
</feature>
<dbReference type="SUPFAM" id="SSF53756">
    <property type="entry name" value="UDP-Glycosyltransferase/glycogen phosphorylase"/>
    <property type="match status" value="1"/>
</dbReference>
<organism evidence="3 4">
    <name type="scientific">Rhizobium fredii</name>
    <name type="common">Sinorhizobium fredii</name>
    <dbReference type="NCBI Taxonomy" id="380"/>
    <lineage>
        <taxon>Bacteria</taxon>
        <taxon>Pseudomonadati</taxon>
        <taxon>Pseudomonadota</taxon>
        <taxon>Alphaproteobacteria</taxon>
        <taxon>Hyphomicrobiales</taxon>
        <taxon>Rhizobiaceae</taxon>
        <taxon>Sinorhizobium/Ensifer group</taxon>
        <taxon>Sinorhizobium</taxon>
    </lineage>
</organism>
<dbReference type="PANTHER" id="PTHR12526">
    <property type="entry name" value="GLYCOSYLTRANSFERASE"/>
    <property type="match status" value="1"/>
</dbReference>
<dbReference type="Pfam" id="PF13439">
    <property type="entry name" value="Glyco_transf_4"/>
    <property type="match status" value="1"/>
</dbReference>
<feature type="domain" description="Glycosyl transferase family 1" evidence="1">
    <location>
        <begin position="211"/>
        <end position="375"/>
    </location>
</feature>
<dbReference type="InterPro" id="IPR001296">
    <property type="entry name" value="Glyco_trans_1"/>
</dbReference>
<dbReference type="Proteomes" id="UP000220353">
    <property type="component" value="Unassembled WGS sequence"/>
</dbReference>
<gene>
    <name evidence="3" type="ORF">CO661_01575</name>
</gene>
<dbReference type="RefSeq" id="WP_097586476.1">
    <property type="nucleotide sequence ID" value="NZ_NWTC01000001.1"/>
</dbReference>
<accession>A0A2A6M6C5</accession>
<evidence type="ECO:0000259" key="2">
    <source>
        <dbReference type="Pfam" id="PF13439"/>
    </source>
</evidence>
<dbReference type="AlphaFoldDB" id="A0A2A6M6C5"/>
<evidence type="ECO:0000313" key="3">
    <source>
        <dbReference type="EMBL" id="PDT50361.1"/>
    </source>
</evidence>